<evidence type="ECO:0000256" key="1">
    <source>
        <dbReference type="SAM" id="MobiDB-lite"/>
    </source>
</evidence>
<evidence type="ECO:0000313" key="2">
    <source>
        <dbReference type="EMBL" id="KNE91979.1"/>
    </source>
</evidence>
<protein>
    <submittedName>
        <fullName evidence="2">Uncharacterized protein</fullName>
    </submittedName>
</protein>
<feature type="compositionally biased region" description="Polar residues" evidence="1">
    <location>
        <begin position="28"/>
        <end position="38"/>
    </location>
</feature>
<dbReference type="STRING" id="1165861.A0A0L0UZ26"/>
<dbReference type="Proteomes" id="UP000054564">
    <property type="component" value="Unassembled WGS sequence"/>
</dbReference>
<organism evidence="2 3">
    <name type="scientific">Puccinia striiformis f. sp. tritici PST-78</name>
    <dbReference type="NCBI Taxonomy" id="1165861"/>
    <lineage>
        <taxon>Eukaryota</taxon>
        <taxon>Fungi</taxon>
        <taxon>Dikarya</taxon>
        <taxon>Basidiomycota</taxon>
        <taxon>Pucciniomycotina</taxon>
        <taxon>Pucciniomycetes</taxon>
        <taxon>Pucciniales</taxon>
        <taxon>Pucciniaceae</taxon>
        <taxon>Puccinia</taxon>
    </lineage>
</organism>
<accession>A0A0L0UZ26</accession>
<dbReference type="EMBL" id="AJIL01000181">
    <property type="protein sequence ID" value="KNE91979.1"/>
    <property type="molecule type" value="Genomic_DNA"/>
</dbReference>
<gene>
    <name evidence="2" type="ORF">PSTG_14648</name>
</gene>
<proteinExistence type="predicted"/>
<dbReference type="OrthoDB" id="2506388at2759"/>
<name>A0A0L0UZ26_9BASI</name>
<feature type="compositionally biased region" description="Acidic residues" evidence="1">
    <location>
        <begin position="510"/>
        <end position="519"/>
    </location>
</feature>
<dbReference type="AlphaFoldDB" id="A0A0L0UZ26"/>
<feature type="region of interest" description="Disordered" evidence="1">
    <location>
        <begin position="506"/>
        <end position="613"/>
    </location>
</feature>
<reference evidence="3" key="1">
    <citation type="submission" date="2014-03" db="EMBL/GenBank/DDBJ databases">
        <title>The Genome Sequence of Puccinia striiformis f. sp. tritici PST-78.</title>
        <authorList>
            <consortium name="The Broad Institute Genome Sequencing Platform"/>
            <person name="Cuomo C."/>
            <person name="Hulbert S."/>
            <person name="Chen X."/>
            <person name="Walker B."/>
            <person name="Young S.K."/>
            <person name="Zeng Q."/>
            <person name="Gargeya S."/>
            <person name="Fitzgerald M."/>
            <person name="Haas B."/>
            <person name="Abouelleil A."/>
            <person name="Alvarado L."/>
            <person name="Arachchi H.M."/>
            <person name="Berlin A.M."/>
            <person name="Chapman S.B."/>
            <person name="Goldberg J."/>
            <person name="Griggs A."/>
            <person name="Gujja S."/>
            <person name="Hansen M."/>
            <person name="Howarth C."/>
            <person name="Imamovic A."/>
            <person name="Larimer J."/>
            <person name="McCowan C."/>
            <person name="Montmayeur A."/>
            <person name="Murphy C."/>
            <person name="Neiman D."/>
            <person name="Pearson M."/>
            <person name="Priest M."/>
            <person name="Roberts A."/>
            <person name="Saif S."/>
            <person name="Shea T."/>
            <person name="Sisk P."/>
            <person name="Sykes S."/>
            <person name="Wortman J."/>
            <person name="Nusbaum C."/>
            <person name="Birren B."/>
        </authorList>
    </citation>
    <scope>NUCLEOTIDE SEQUENCE [LARGE SCALE GENOMIC DNA]</scope>
    <source>
        <strain evidence="3">race PST-78</strain>
    </source>
</reference>
<feature type="compositionally biased region" description="Acidic residues" evidence="1">
    <location>
        <begin position="543"/>
        <end position="592"/>
    </location>
</feature>
<feature type="compositionally biased region" description="Low complexity" evidence="1">
    <location>
        <begin position="72"/>
        <end position="86"/>
    </location>
</feature>
<feature type="compositionally biased region" description="Polar residues" evidence="1">
    <location>
        <begin position="12"/>
        <end position="21"/>
    </location>
</feature>
<feature type="compositionally biased region" description="Basic and acidic residues" evidence="1">
    <location>
        <begin position="593"/>
        <end position="613"/>
    </location>
</feature>
<feature type="region of interest" description="Disordered" evidence="1">
    <location>
        <begin position="1"/>
        <end position="135"/>
    </location>
</feature>
<comment type="caution">
    <text evidence="2">The sequence shown here is derived from an EMBL/GenBank/DDBJ whole genome shotgun (WGS) entry which is preliminary data.</text>
</comment>
<keyword evidence="3" id="KW-1185">Reference proteome</keyword>
<evidence type="ECO:0000313" key="3">
    <source>
        <dbReference type="Proteomes" id="UP000054564"/>
    </source>
</evidence>
<sequence length="613" mass="69321">MDHSQDAWGTPNDGSDPSPASQMGRIPKTNSPNQSSVHEGTITKLMKEVVSLKASWSKSDRKKATKSNPKLVAPASRPAPKKAPVPTDRSSNPTRVSVSASKKKGPVPPKKTVATKPITPKRHPKQMQKDDFPPGFTPTKTALFTHIKILWGLEKQGLVPRPPELSTLEEFYRRFQRPEQIEEAIKKPRTHFGVQSNLQFLLNVQGGRVKYGKSVVHLGSNFVRYAQGLMNQLGLEVWCPNLDEDSTSLYNLAHRISALTTFTELASTIAYAYLGINPRMAGDLTLLIPAYDHFVHYLQYENYRKELKEEGKRIYCLVNNNVAKDAAHKRFSKNCERLRDERLDYAIVNKFPKQYRAILEQISAHSDDKKEEGNRFFTIKTLPFRSRNANRFFRRLDTVMLKSAEQNFSAQGSRRRIRRLPRTPVMLTSLVAPKGLAIDYYGPKWYNELDLAQQKKIPNRSILAFLPNASESLHPKDKRHPDEKLLTRAFTKKYWEVLAEPYGLVLGDSSDSDDDDQDGEGGNGGGSDKEGEGIDLTVPSSDDSGDEFYEEGDAGSLYEDEDEGEVFVDDEEEDDAGGDNEEEEDEEDEELYEDKVLDEDCKMADIPEGKEEW</sequence>